<reference evidence="2" key="1">
    <citation type="journal article" date="2014" name="Front. Microbiol.">
        <title>High frequency of phylogenetically diverse reductive dehalogenase-homologous genes in deep subseafloor sedimentary metagenomes.</title>
        <authorList>
            <person name="Kawai M."/>
            <person name="Futagami T."/>
            <person name="Toyoda A."/>
            <person name="Takaki Y."/>
            <person name="Nishi S."/>
            <person name="Hori S."/>
            <person name="Arai W."/>
            <person name="Tsubouchi T."/>
            <person name="Morono Y."/>
            <person name="Uchiyama I."/>
            <person name="Ito T."/>
            <person name="Fujiyama A."/>
            <person name="Inagaki F."/>
            <person name="Takami H."/>
        </authorList>
    </citation>
    <scope>NUCLEOTIDE SEQUENCE</scope>
    <source>
        <strain evidence="2">Expedition CK06-06</strain>
    </source>
</reference>
<dbReference type="EMBL" id="BARS01001068">
    <property type="protein sequence ID" value="GAF85355.1"/>
    <property type="molecule type" value="Genomic_DNA"/>
</dbReference>
<dbReference type="Gene3D" id="3.40.1610.10">
    <property type="entry name" value="CV3147-like domain"/>
    <property type="match status" value="1"/>
</dbReference>
<protein>
    <recommendedName>
        <fullName evidence="1">S-Me-THD N-terminal domain-containing protein</fullName>
    </recommendedName>
</protein>
<proteinExistence type="predicted"/>
<evidence type="ECO:0000259" key="1">
    <source>
        <dbReference type="Pfam" id="PF06032"/>
    </source>
</evidence>
<accession>X0UA40</accession>
<comment type="caution">
    <text evidence="2">The sequence shown here is derived from an EMBL/GenBank/DDBJ whole genome shotgun (WGS) entry which is preliminary data.</text>
</comment>
<dbReference type="SUPFAM" id="SSF160991">
    <property type="entry name" value="CV3147-like"/>
    <property type="match status" value="1"/>
</dbReference>
<dbReference type="InterPro" id="IPR010318">
    <property type="entry name" value="S-Me-THD_N"/>
</dbReference>
<evidence type="ECO:0000313" key="2">
    <source>
        <dbReference type="EMBL" id="GAF85355.1"/>
    </source>
</evidence>
<feature type="domain" description="S-Me-THD N-terminal" evidence="1">
    <location>
        <begin position="9"/>
        <end position="74"/>
    </location>
</feature>
<dbReference type="AlphaFoldDB" id="X0UA40"/>
<name>X0UA40_9ZZZZ</name>
<sequence length="93" mass="10178">MGRNLSREDMKSWTIGAMALATGGGGVRPLEERAERMVDEAFDQGKKFTLVDVNEIPDDELVLTRLGTGGSIRVEQKLRWMSQPGFYSASGGT</sequence>
<feature type="non-terminal residue" evidence="2">
    <location>
        <position position="93"/>
    </location>
</feature>
<gene>
    <name evidence="2" type="ORF">S01H1_02258</name>
</gene>
<dbReference type="Pfam" id="PF06032">
    <property type="entry name" value="S-Me-THD_N"/>
    <property type="match status" value="1"/>
</dbReference>
<dbReference type="InterPro" id="IPR027479">
    <property type="entry name" value="S-Me-THD_N_sf"/>
</dbReference>
<organism evidence="2">
    <name type="scientific">marine sediment metagenome</name>
    <dbReference type="NCBI Taxonomy" id="412755"/>
    <lineage>
        <taxon>unclassified sequences</taxon>
        <taxon>metagenomes</taxon>
        <taxon>ecological metagenomes</taxon>
    </lineage>
</organism>